<evidence type="ECO:0008006" key="3">
    <source>
        <dbReference type="Google" id="ProtNLM"/>
    </source>
</evidence>
<name>A0ABP7PZ71_9SPHI</name>
<comment type="caution">
    <text evidence="1">The sequence shown here is derived from an EMBL/GenBank/DDBJ whole genome shotgun (WGS) entry which is preliminary data.</text>
</comment>
<organism evidence="1 2">
    <name type="scientific">Mucilaginibacter dorajii</name>
    <dbReference type="NCBI Taxonomy" id="692994"/>
    <lineage>
        <taxon>Bacteria</taxon>
        <taxon>Pseudomonadati</taxon>
        <taxon>Bacteroidota</taxon>
        <taxon>Sphingobacteriia</taxon>
        <taxon>Sphingobacteriales</taxon>
        <taxon>Sphingobacteriaceae</taxon>
        <taxon>Mucilaginibacter</taxon>
    </lineage>
</organism>
<dbReference type="Proteomes" id="UP001500742">
    <property type="component" value="Unassembled WGS sequence"/>
</dbReference>
<keyword evidence="2" id="KW-1185">Reference proteome</keyword>
<evidence type="ECO:0000313" key="1">
    <source>
        <dbReference type="EMBL" id="GAA3973862.1"/>
    </source>
</evidence>
<reference evidence="2" key="1">
    <citation type="journal article" date="2019" name="Int. J. Syst. Evol. Microbiol.">
        <title>The Global Catalogue of Microorganisms (GCM) 10K type strain sequencing project: providing services to taxonomists for standard genome sequencing and annotation.</title>
        <authorList>
            <consortium name="The Broad Institute Genomics Platform"/>
            <consortium name="The Broad Institute Genome Sequencing Center for Infectious Disease"/>
            <person name="Wu L."/>
            <person name="Ma J."/>
        </authorList>
    </citation>
    <scope>NUCLEOTIDE SEQUENCE [LARGE SCALE GENOMIC DNA]</scope>
    <source>
        <strain evidence="2">JCM 16601</strain>
    </source>
</reference>
<evidence type="ECO:0000313" key="2">
    <source>
        <dbReference type="Proteomes" id="UP001500742"/>
    </source>
</evidence>
<proteinExistence type="predicted"/>
<dbReference type="EMBL" id="BAAAZC010000019">
    <property type="protein sequence ID" value="GAA3973862.1"/>
    <property type="molecule type" value="Genomic_DNA"/>
</dbReference>
<gene>
    <name evidence="1" type="ORF">GCM10022210_25080</name>
</gene>
<accession>A0ABP7PZ71</accession>
<dbReference type="RefSeq" id="WP_259087941.1">
    <property type="nucleotide sequence ID" value="NZ_BAAAZC010000019.1"/>
</dbReference>
<protein>
    <recommendedName>
        <fullName evidence="3">HNH endonuclease</fullName>
    </recommendedName>
</protein>
<sequence>MNPNRDNFSVETKRILGSRVAYRCCYLGCPAITIGPNTTDSQKFVNLGEAAHIHAAAPGGPRYLATMTAEQRKSIENGIWMCKKHARLIDANYGNYSAETLLQWKQSLEIEAYKQLKSVDNIVLSEPTTIVCLNPNLMFEGLWKAANNDSWTFTVKEFIYGDINLLREYGSKINEPFKKYIIVESQGDGRLINNHFQWEQKANGIEISLQVFPSVIRRDPNNIGSDISTGLDGDIQIEDGDLKIVSGKAFAKQLIERNLSIELGSWLIHPRVGSLFTKYYHKFKSNQSLLNRIVKVEITRLMTIPTGGGVITDQPELNFINRIHEVIVMEALDGIVPVFISLEWGDGSFESDTLHIHLYQPNYGDEVIFDELPDFIKHLIDQGPLEQMKRLTSKLNQDELQEKINGAAIMRIFKDLLPAIMQSAADALNTEVYPLFDSYILYRSYDNNTFEYNTSYDVERILYQGGTIQQVGVTISLKGFKKAGTKAFDVTSSILVFFNDYNYVVGNSGVNPWLIKMYHQMPSDEEIERLANQLINNTINQINQKVLNSGLILL</sequence>